<protein>
    <submittedName>
        <fullName evidence="2">Endo-1,4-beta-xylanase Z</fullName>
        <ecNumber evidence="2">3.2.1.8</ecNumber>
    </submittedName>
</protein>
<keyword evidence="2" id="KW-0119">Carbohydrate metabolism</keyword>
<dbReference type="Proteomes" id="UP000315010">
    <property type="component" value="Unassembled WGS sequence"/>
</dbReference>
<keyword evidence="1" id="KW-0732">Signal</keyword>
<evidence type="ECO:0000256" key="1">
    <source>
        <dbReference type="SAM" id="SignalP"/>
    </source>
</evidence>
<keyword evidence="2" id="KW-0858">Xylan degradation</keyword>
<evidence type="ECO:0000313" key="2">
    <source>
        <dbReference type="EMBL" id="TWT84119.1"/>
    </source>
</evidence>
<dbReference type="GO" id="GO:0031176">
    <property type="term" value="F:endo-1,4-beta-xylanase activity"/>
    <property type="evidence" value="ECO:0007669"/>
    <property type="project" value="UniProtKB-EC"/>
</dbReference>
<keyword evidence="2" id="KW-0326">Glycosidase</keyword>
<comment type="caution">
    <text evidence="2">The sequence shown here is derived from an EMBL/GenBank/DDBJ whole genome shotgun (WGS) entry which is preliminary data.</text>
</comment>
<dbReference type="RefSeq" id="WP_419194836.1">
    <property type="nucleotide sequence ID" value="NZ_SJPJ01000001.1"/>
</dbReference>
<feature type="signal peptide" evidence="1">
    <location>
        <begin position="1"/>
        <end position="25"/>
    </location>
</feature>
<organism evidence="2 3">
    <name type="scientific">Novipirellula herctigrandis</name>
    <dbReference type="NCBI Taxonomy" id="2527986"/>
    <lineage>
        <taxon>Bacteria</taxon>
        <taxon>Pseudomonadati</taxon>
        <taxon>Planctomycetota</taxon>
        <taxon>Planctomycetia</taxon>
        <taxon>Pirellulales</taxon>
        <taxon>Pirellulaceae</taxon>
        <taxon>Novipirellula</taxon>
    </lineage>
</organism>
<keyword evidence="2" id="KW-0378">Hydrolase</keyword>
<dbReference type="AlphaFoldDB" id="A0A5C5Z9S3"/>
<dbReference type="Gene3D" id="3.40.50.1820">
    <property type="entry name" value="alpha/beta hydrolase"/>
    <property type="match status" value="1"/>
</dbReference>
<proteinExistence type="predicted"/>
<dbReference type="PANTHER" id="PTHR48098:SF1">
    <property type="entry name" value="DIACYLGLYCEROL ACYLTRANSFERASE_MYCOLYLTRANSFERASE AG85A"/>
    <property type="match status" value="1"/>
</dbReference>
<evidence type="ECO:0000313" key="3">
    <source>
        <dbReference type="Proteomes" id="UP000315010"/>
    </source>
</evidence>
<dbReference type="InterPro" id="IPR050583">
    <property type="entry name" value="Mycobacterial_A85_antigen"/>
</dbReference>
<feature type="chain" id="PRO_5022669543" evidence="1">
    <location>
        <begin position="26"/>
        <end position="287"/>
    </location>
</feature>
<name>A0A5C5Z9S3_9BACT</name>
<dbReference type="Pfam" id="PF00756">
    <property type="entry name" value="Esterase"/>
    <property type="match status" value="1"/>
</dbReference>
<dbReference type="InterPro" id="IPR000801">
    <property type="entry name" value="Esterase-like"/>
</dbReference>
<dbReference type="SUPFAM" id="SSF53474">
    <property type="entry name" value="alpha/beta-Hydrolases"/>
    <property type="match status" value="1"/>
</dbReference>
<dbReference type="GO" id="GO:0016747">
    <property type="term" value="F:acyltransferase activity, transferring groups other than amino-acyl groups"/>
    <property type="evidence" value="ECO:0007669"/>
    <property type="project" value="TreeGrafter"/>
</dbReference>
<keyword evidence="2" id="KW-0624">Polysaccharide degradation</keyword>
<gene>
    <name evidence="2" type="primary">xynZ_5</name>
    <name evidence="2" type="ORF">CA13_55950</name>
</gene>
<dbReference type="PANTHER" id="PTHR48098">
    <property type="entry name" value="ENTEROCHELIN ESTERASE-RELATED"/>
    <property type="match status" value="1"/>
</dbReference>
<dbReference type="EC" id="3.2.1.8" evidence="2"/>
<sequence length="287" mass="32256" precursor="true">MSARLSVFFGVLCCLSVLHQSAAYSQEVKVRWNAPIEEWQCVVAEKIPGMVHGVVKSKSMNREVGYNIYLPPSYESKTERRFPVVYYLHGASGSEKSAYEGAVVRRPIQQKKLSDVISVFPNGGHFSKSRDWDNANVKAETFVIRELVPYVDANYRTIATREGRALTGFLMGGDASLRFVFNYPEIFCAAATVSAAIDWGASPGDQDTIFAHSKRNVENIRNRVGLMMVVAEDDGLFAAHQRLTPHLDDLEIEYDFRSYKDVGHNLGTMKEKCEEDIVLMLARHYSA</sequence>
<dbReference type="InterPro" id="IPR029058">
    <property type="entry name" value="AB_hydrolase_fold"/>
</dbReference>
<dbReference type="EMBL" id="SJPJ01000001">
    <property type="protein sequence ID" value="TWT84119.1"/>
    <property type="molecule type" value="Genomic_DNA"/>
</dbReference>
<accession>A0A5C5Z9S3</accession>
<keyword evidence="3" id="KW-1185">Reference proteome</keyword>
<reference evidence="2 3" key="1">
    <citation type="submission" date="2019-02" db="EMBL/GenBank/DDBJ databases">
        <title>Deep-cultivation of Planctomycetes and their phenomic and genomic characterization uncovers novel biology.</title>
        <authorList>
            <person name="Wiegand S."/>
            <person name="Jogler M."/>
            <person name="Boedeker C."/>
            <person name="Pinto D."/>
            <person name="Vollmers J."/>
            <person name="Rivas-Marin E."/>
            <person name="Kohn T."/>
            <person name="Peeters S.H."/>
            <person name="Heuer A."/>
            <person name="Rast P."/>
            <person name="Oberbeckmann S."/>
            <person name="Bunk B."/>
            <person name="Jeske O."/>
            <person name="Meyerdierks A."/>
            <person name="Storesund J.E."/>
            <person name="Kallscheuer N."/>
            <person name="Luecker S."/>
            <person name="Lage O.M."/>
            <person name="Pohl T."/>
            <person name="Merkel B.J."/>
            <person name="Hornburger P."/>
            <person name="Mueller R.-W."/>
            <person name="Bruemmer F."/>
            <person name="Labrenz M."/>
            <person name="Spormann A.M."/>
            <person name="Op Den Camp H."/>
            <person name="Overmann J."/>
            <person name="Amann R."/>
            <person name="Jetten M.S.M."/>
            <person name="Mascher T."/>
            <person name="Medema M.H."/>
            <person name="Devos D.P."/>
            <person name="Kaster A.-K."/>
            <person name="Ovreas L."/>
            <person name="Rohde M."/>
            <person name="Galperin M.Y."/>
            <person name="Jogler C."/>
        </authorList>
    </citation>
    <scope>NUCLEOTIDE SEQUENCE [LARGE SCALE GENOMIC DNA]</scope>
    <source>
        <strain evidence="2 3">CA13</strain>
    </source>
</reference>
<dbReference type="GO" id="GO:0045493">
    <property type="term" value="P:xylan catabolic process"/>
    <property type="evidence" value="ECO:0007669"/>
    <property type="project" value="UniProtKB-KW"/>
</dbReference>